<dbReference type="InterPro" id="IPR002130">
    <property type="entry name" value="Cyclophilin-type_PPIase_dom"/>
</dbReference>
<evidence type="ECO:0000259" key="2">
    <source>
        <dbReference type="Pfam" id="PF00160"/>
    </source>
</evidence>
<feature type="region of interest" description="Disordered" evidence="1">
    <location>
        <begin position="127"/>
        <end position="147"/>
    </location>
</feature>
<keyword evidence="4" id="KW-1185">Reference proteome</keyword>
<comment type="caution">
    <text evidence="3">The sequence shown here is derived from an EMBL/GenBank/DDBJ whole genome shotgun (WGS) entry which is preliminary data.</text>
</comment>
<evidence type="ECO:0000256" key="1">
    <source>
        <dbReference type="SAM" id="MobiDB-lite"/>
    </source>
</evidence>
<reference evidence="3" key="1">
    <citation type="submission" date="2020-06" db="EMBL/GenBank/DDBJ databases">
        <title>Legume-microbial interactions unlock mineral nutrients during tropical forest succession.</title>
        <authorList>
            <person name="Epihov D.Z."/>
        </authorList>
    </citation>
    <scope>NUCLEOTIDE SEQUENCE [LARGE SCALE GENOMIC DNA]</scope>
    <source>
        <strain evidence="3">Pan2503</strain>
    </source>
</reference>
<dbReference type="EMBL" id="JACDQQ010000054">
    <property type="protein sequence ID" value="MBA0083461.1"/>
    <property type="molecule type" value="Genomic_DNA"/>
</dbReference>
<feature type="non-terminal residue" evidence="3">
    <location>
        <position position="1"/>
    </location>
</feature>
<accession>A0A7V8SV46</accession>
<evidence type="ECO:0000313" key="3">
    <source>
        <dbReference type="EMBL" id="MBA0083461.1"/>
    </source>
</evidence>
<dbReference type="Pfam" id="PF00160">
    <property type="entry name" value="Pro_isomerase"/>
    <property type="match status" value="1"/>
</dbReference>
<feature type="domain" description="PPIase cyclophilin-type" evidence="2">
    <location>
        <begin position="20"/>
        <end position="101"/>
    </location>
</feature>
<protein>
    <submittedName>
        <fullName evidence="3">Peptidylprolyl isomerase</fullName>
    </submittedName>
</protein>
<evidence type="ECO:0000313" key="4">
    <source>
        <dbReference type="Proteomes" id="UP000567293"/>
    </source>
</evidence>
<dbReference type="Proteomes" id="UP000567293">
    <property type="component" value="Unassembled WGS sequence"/>
</dbReference>
<keyword evidence="3" id="KW-0413">Isomerase</keyword>
<sequence>FVVQFGISSYPAVSAAWLDANIKDDPVTQSNQRGYVTYAKTTQPNSRSTQIFISFRDNSSLDSQGFAPFGVVDAEGMKVVEMFYDQYGDQPTNEQDQITKLGKAYLDKKYPKLDVIKHVTVVGAAASAAPAKPAAGKVAAPAPTKPR</sequence>
<dbReference type="InterPro" id="IPR029000">
    <property type="entry name" value="Cyclophilin-like_dom_sf"/>
</dbReference>
<proteinExistence type="predicted"/>
<dbReference type="GO" id="GO:0003755">
    <property type="term" value="F:peptidyl-prolyl cis-trans isomerase activity"/>
    <property type="evidence" value="ECO:0007669"/>
    <property type="project" value="InterPro"/>
</dbReference>
<organism evidence="3 4">
    <name type="scientific">Candidatus Acidiferrum panamense</name>
    <dbReference type="NCBI Taxonomy" id="2741543"/>
    <lineage>
        <taxon>Bacteria</taxon>
        <taxon>Pseudomonadati</taxon>
        <taxon>Acidobacteriota</taxon>
        <taxon>Terriglobia</taxon>
        <taxon>Candidatus Acidiferrales</taxon>
        <taxon>Candidatus Acidiferrum</taxon>
    </lineage>
</organism>
<dbReference type="AlphaFoldDB" id="A0A7V8SV46"/>
<dbReference type="Gene3D" id="2.40.100.10">
    <property type="entry name" value="Cyclophilin-like"/>
    <property type="match status" value="1"/>
</dbReference>
<name>A0A7V8SV46_9BACT</name>
<dbReference type="SUPFAM" id="SSF50891">
    <property type="entry name" value="Cyclophilin-like"/>
    <property type="match status" value="1"/>
</dbReference>
<gene>
    <name evidence="3" type="ORF">HRJ53_00540</name>
</gene>